<proteinExistence type="predicted"/>
<feature type="transmembrane region" description="Helical" evidence="7">
    <location>
        <begin position="258"/>
        <end position="279"/>
    </location>
</feature>
<keyword evidence="4 7" id="KW-0812">Transmembrane</keyword>
<dbReference type="RefSeq" id="WP_322879626.1">
    <property type="nucleotide sequence ID" value="NZ_JAVMIP010000029.1"/>
</dbReference>
<dbReference type="EMBL" id="JAVMIP010000029">
    <property type="protein sequence ID" value="MDS3862423.1"/>
    <property type="molecule type" value="Genomic_DNA"/>
</dbReference>
<gene>
    <name evidence="8" type="ORF">RIF25_16625</name>
</gene>
<dbReference type="GO" id="GO:0005886">
    <property type="term" value="C:plasma membrane"/>
    <property type="evidence" value="ECO:0007669"/>
    <property type="project" value="UniProtKB-SubCell"/>
</dbReference>
<name>A0AAE4JYQ0_9CYAN</name>
<comment type="subcellular location">
    <subcellularLocation>
        <location evidence="1">Cell membrane</location>
        <topology evidence="1">Multi-pass membrane protein</topology>
    </subcellularLocation>
</comment>
<evidence type="ECO:0000313" key="8">
    <source>
        <dbReference type="EMBL" id="MDS3862423.1"/>
    </source>
</evidence>
<evidence type="ECO:0000256" key="5">
    <source>
        <dbReference type="ARBA" id="ARBA00022989"/>
    </source>
</evidence>
<reference evidence="9" key="1">
    <citation type="submission" date="2023-07" db="EMBL/GenBank/DDBJ databases">
        <authorList>
            <person name="Luz R."/>
            <person name="Cordeiro R."/>
            <person name="Fonseca A."/>
            <person name="Goncalves V."/>
        </authorList>
    </citation>
    <scope>NUCLEOTIDE SEQUENCE [LARGE SCALE GENOMIC DNA]</scope>
    <source>
        <strain evidence="9">BACA0444</strain>
    </source>
</reference>
<evidence type="ECO:0000256" key="6">
    <source>
        <dbReference type="ARBA" id="ARBA00023136"/>
    </source>
</evidence>
<keyword evidence="9" id="KW-1185">Reference proteome</keyword>
<dbReference type="Gene3D" id="1.20.1250.20">
    <property type="entry name" value="MFS general substrate transporter like domains"/>
    <property type="match status" value="1"/>
</dbReference>
<sequence length="445" mass="47805">MTRPLAPEPLNADLPPIPNVPPTPWAVLHNQAFLWLWIAQVFSQLADKVYLVLVIALTTQYFQPAAASISPWVATIMVVFTIPAVLFGSLAGVFVDRWSKKRVLILTNLWRAGLVMLLPLSVWLWAGDERGFALILGITFGISTLTQFFAPAEQAAIPLLVERHQLLSANSFYTLTMMGALVVGFAIGEPLLSLAGQWGGFIGGPVIVSGCYGLAALALLSLKAEEQCPVSQATSEQFWGDLREGINFLKGQPLLRMALLRLVLLFSVMAALAVLLVRIAEVMPSLETDQFGFLLVAGAVGLGGGVLALNTIGHRLSHSQWSRIGSGGMAVMLLGLGQTSRFLWLSLLVIAGMGAFAALIAIPMQTTVQTETPEDLRGKVFGLQNNLINIALSLPLAVAGIAETLWGLKIVLTGLAVMIFLGLVWPGPDHQQPATSSNEIKLDKF</sequence>
<evidence type="ECO:0000256" key="2">
    <source>
        <dbReference type="ARBA" id="ARBA00022448"/>
    </source>
</evidence>
<protein>
    <submittedName>
        <fullName evidence="8">MFS transporter</fullName>
    </submittedName>
</protein>
<organism evidence="8 9">
    <name type="scientific">Pseudocalidococcus azoricus BACA0444</name>
    <dbReference type="NCBI Taxonomy" id="2918990"/>
    <lineage>
        <taxon>Bacteria</taxon>
        <taxon>Bacillati</taxon>
        <taxon>Cyanobacteriota</taxon>
        <taxon>Cyanophyceae</taxon>
        <taxon>Acaryochloridales</taxon>
        <taxon>Thermosynechococcaceae</taxon>
        <taxon>Pseudocalidococcus</taxon>
        <taxon>Pseudocalidococcus azoricus</taxon>
    </lineage>
</organism>
<dbReference type="CDD" id="cd06173">
    <property type="entry name" value="MFS_MefA_like"/>
    <property type="match status" value="1"/>
</dbReference>
<keyword evidence="6 7" id="KW-0472">Membrane</keyword>
<comment type="caution">
    <text evidence="8">The sequence shown here is derived from an EMBL/GenBank/DDBJ whole genome shotgun (WGS) entry which is preliminary data.</text>
</comment>
<feature type="transmembrane region" description="Helical" evidence="7">
    <location>
        <begin position="198"/>
        <end position="222"/>
    </location>
</feature>
<feature type="transmembrane region" description="Helical" evidence="7">
    <location>
        <begin position="72"/>
        <end position="96"/>
    </location>
</feature>
<keyword evidence="2" id="KW-0813">Transport</keyword>
<feature type="transmembrane region" description="Helical" evidence="7">
    <location>
        <begin position="343"/>
        <end position="362"/>
    </location>
</feature>
<evidence type="ECO:0000256" key="7">
    <source>
        <dbReference type="SAM" id="Phobius"/>
    </source>
</evidence>
<dbReference type="PANTHER" id="PTHR43266:SF2">
    <property type="entry name" value="MAJOR FACILITATOR SUPERFAMILY (MFS) PROFILE DOMAIN-CONTAINING PROTEIN"/>
    <property type="match status" value="1"/>
</dbReference>
<evidence type="ECO:0000256" key="1">
    <source>
        <dbReference type="ARBA" id="ARBA00004651"/>
    </source>
</evidence>
<dbReference type="Proteomes" id="UP001268256">
    <property type="component" value="Unassembled WGS sequence"/>
</dbReference>
<feature type="transmembrane region" description="Helical" evidence="7">
    <location>
        <begin position="171"/>
        <end position="192"/>
    </location>
</feature>
<evidence type="ECO:0000313" key="9">
    <source>
        <dbReference type="Proteomes" id="UP001268256"/>
    </source>
</evidence>
<feature type="transmembrane region" description="Helical" evidence="7">
    <location>
        <begin position="408"/>
        <end position="425"/>
    </location>
</feature>
<evidence type="ECO:0000256" key="3">
    <source>
        <dbReference type="ARBA" id="ARBA00022475"/>
    </source>
</evidence>
<keyword evidence="5 7" id="KW-1133">Transmembrane helix</keyword>
<feature type="transmembrane region" description="Helical" evidence="7">
    <location>
        <begin position="383"/>
        <end position="402"/>
    </location>
</feature>
<dbReference type="Pfam" id="PF05977">
    <property type="entry name" value="MFS_3"/>
    <property type="match status" value="1"/>
</dbReference>
<feature type="transmembrane region" description="Helical" evidence="7">
    <location>
        <begin position="291"/>
        <end position="309"/>
    </location>
</feature>
<keyword evidence="3" id="KW-1003">Cell membrane</keyword>
<evidence type="ECO:0000256" key="4">
    <source>
        <dbReference type="ARBA" id="ARBA00022692"/>
    </source>
</evidence>
<dbReference type="SUPFAM" id="SSF103473">
    <property type="entry name" value="MFS general substrate transporter"/>
    <property type="match status" value="1"/>
</dbReference>
<feature type="transmembrane region" description="Helical" evidence="7">
    <location>
        <begin position="108"/>
        <end position="126"/>
    </location>
</feature>
<accession>A0AAE4JYQ0</accession>
<dbReference type="InterPro" id="IPR036259">
    <property type="entry name" value="MFS_trans_sf"/>
</dbReference>
<dbReference type="InterPro" id="IPR010290">
    <property type="entry name" value="TM_effector"/>
</dbReference>
<feature type="transmembrane region" description="Helical" evidence="7">
    <location>
        <begin position="132"/>
        <end position="150"/>
    </location>
</feature>
<dbReference type="AlphaFoldDB" id="A0AAE4JYQ0"/>
<dbReference type="PANTHER" id="PTHR43266">
    <property type="entry name" value="MACROLIDE-EFFLUX PROTEIN"/>
    <property type="match status" value="1"/>
</dbReference>